<gene>
    <name evidence="2" type="ORF">SAMN05421863_10665</name>
</gene>
<evidence type="ECO:0000259" key="1">
    <source>
        <dbReference type="Pfam" id="PF07670"/>
    </source>
</evidence>
<organism evidence="2 3">
    <name type="scientific">Nitrosomonas communis</name>
    <dbReference type="NCBI Taxonomy" id="44574"/>
    <lineage>
        <taxon>Bacteria</taxon>
        <taxon>Pseudomonadati</taxon>
        <taxon>Pseudomonadota</taxon>
        <taxon>Betaproteobacteria</taxon>
        <taxon>Nitrosomonadales</taxon>
        <taxon>Nitrosomonadaceae</taxon>
        <taxon>Nitrosomonas</taxon>
    </lineage>
</organism>
<name>A0A1I4UJJ9_9PROT</name>
<dbReference type="AlphaFoldDB" id="A0A1I4UJJ9"/>
<keyword evidence="3" id="KW-1185">Reference proteome</keyword>
<evidence type="ECO:0000313" key="2">
    <source>
        <dbReference type="EMBL" id="SFM89169.1"/>
    </source>
</evidence>
<dbReference type="PANTHER" id="PTHR43185:SF1">
    <property type="entry name" value="FE(2+) TRANSPORTER FEOB"/>
    <property type="match status" value="1"/>
</dbReference>
<dbReference type="GO" id="GO:0015093">
    <property type="term" value="F:ferrous iron transmembrane transporter activity"/>
    <property type="evidence" value="ECO:0007669"/>
    <property type="project" value="TreeGrafter"/>
</dbReference>
<protein>
    <submittedName>
        <fullName evidence="2">Ferrous iron transport protein B</fullName>
    </submittedName>
</protein>
<dbReference type="EMBL" id="FOUB01000066">
    <property type="protein sequence ID" value="SFM89169.1"/>
    <property type="molecule type" value="Genomic_DNA"/>
</dbReference>
<proteinExistence type="predicted"/>
<evidence type="ECO:0000313" key="3">
    <source>
        <dbReference type="Proteomes" id="UP000183287"/>
    </source>
</evidence>
<dbReference type="PANTHER" id="PTHR43185">
    <property type="entry name" value="FERROUS IRON TRANSPORT PROTEIN B"/>
    <property type="match status" value="1"/>
</dbReference>
<dbReference type="InterPro" id="IPR050860">
    <property type="entry name" value="FeoB_GTPase"/>
</dbReference>
<sequence length="93" mass="9760">MVLVLNVLNTVGVDGSIGNKDSDSSVLAVIGRSITPVFAPMGLQEDNWPATVGIFTGILAKEAVVGTLDAAYTTLAASEQGEKRRPAIFRSNR</sequence>
<feature type="domain" description="Nucleoside transporter/FeoB GTPase Gate" evidence="1">
    <location>
        <begin position="23"/>
        <end position="74"/>
    </location>
</feature>
<reference evidence="3" key="1">
    <citation type="submission" date="2016-10" db="EMBL/GenBank/DDBJ databases">
        <authorList>
            <person name="Varghese N."/>
            <person name="Submissions S."/>
        </authorList>
    </citation>
    <scope>NUCLEOTIDE SEQUENCE [LARGE SCALE GENOMIC DNA]</scope>
    <source>
        <strain evidence="3">Nm44</strain>
    </source>
</reference>
<dbReference type="Pfam" id="PF07670">
    <property type="entry name" value="Gate"/>
    <property type="match status" value="1"/>
</dbReference>
<accession>A0A1I4UJJ9</accession>
<dbReference type="GO" id="GO:0005886">
    <property type="term" value="C:plasma membrane"/>
    <property type="evidence" value="ECO:0007669"/>
    <property type="project" value="TreeGrafter"/>
</dbReference>
<dbReference type="InterPro" id="IPR011642">
    <property type="entry name" value="Gate_dom"/>
</dbReference>
<dbReference type="Proteomes" id="UP000183287">
    <property type="component" value="Unassembled WGS sequence"/>
</dbReference>